<gene>
    <name evidence="1" type="ORF">ASZ90_004346</name>
</gene>
<accession>A0A0W8FY98</accession>
<dbReference type="SUPFAM" id="SSF56935">
    <property type="entry name" value="Porins"/>
    <property type="match status" value="1"/>
</dbReference>
<evidence type="ECO:0008006" key="2">
    <source>
        <dbReference type="Google" id="ProtNLM"/>
    </source>
</evidence>
<organism evidence="1">
    <name type="scientific">hydrocarbon metagenome</name>
    <dbReference type="NCBI Taxonomy" id="938273"/>
    <lineage>
        <taxon>unclassified sequences</taxon>
        <taxon>metagenomes</taxon>
        <taxon>ecological metagenomes</taxon>
    </lineage>
</organism>
<protein>
    <recommendedName>
        <fullName evidence="2">PorV/PorQ family protein</fullName>
    </recommendedName>
</protein>
<sequence>MKKILFILSVSSLLFAQTAGSSGLSFLKIGFNARNIAMGDFGVATANDVSALYYNPALIADYVSPQLTFTHNQWMGDVTSELFGASFPLFGLPFAVGVNTTSISDFEVRSRPGDAESTFNVHYFYGSLSTGFYVAENISVGLTAKILYESLFSDDASGLGFDFGIRYKNIIEGLDLAASYSNVGSMNKLRNVETELPTDLRVGAAYQFPLQQIQSNIIVTGGLQQYTKTDDTHFHFGAEVFYDNLVAIRGGYMTGYDSKGMTTGFGLLWNNFNIDYAFVPFDYSLGDSHIISLMYTF</sequence>
<name>A0A0W8FY98_9ZZZZ</name>
<dbReference type="EMBL" id="LNQE01000593">
    <property type="protein sequence ID" value="KUG25830.1"/>
    <property type="molecule type" value="Genomic_DNA"/>
</dbReference>
<evidence type="ECO:0000313" key="1">
    <source>
        <dbReference type="EMBL" id="KUG25830.1"/>
    </source>
</evidence>
<dbReference type="Gene3D" id="2.40.160.60">
    <property type="entry name" value="Outer membrane protein transport protein (OMPP1/FadL/TodX)"/>
    <property type="match status" value="1"/>
</dbReference>
<comment type="caution">
    <text evidence="1">The sequence shown here is derived from an EMBL/GenBank/DDBJ whole genome shotgun (WGS) entry which is preliminary data.</text>
</comment>
<dbReference type="NCBIfam" id="NF033709">
    <property type="entry name" value="PorV_fam"/>
    <property type="match status" value="1"/>
</dbReference>
<dbReference type="AlphaFoldDB" id="A0A0W8FY98"/>
<reference evidence="1" key="1">
    <citation type="journal article" date="2015" name="Proc. Natl. Acad. Sci. U.S.A.">
        <title>Networks of energetic and metabolic interactions define dynamics in microbial communities.</title>
        <authorList>
            <person name="Embree M."/>
            <person name="Liu J.K."/>
            <person name="Al-Bassam M.M."/>
            <person name="Zengler K."/>
        </authorList>
    </citation>
    <scope>NUCLEOTIDE SEQUENCE</scope>
</reference>
<proteinExistence type="predicted"/>